<organism evidence="1">
    <name type="scientific">marine sediment metagenome</name>
    <dbReference type="NCBI Taxonomy" id="412755"/>
    <lineage>
        <taxon>unclassified sequences</taxon>
        <taxon>metagenomes</taxon>
        <taxon>ecological metagenomes</taxon>
    </lineage>
</organism>
<comment type="caution">
    <text evidence="1">The sequence shown here is derived from an EMBL/GenBank/DDBJ whole genome shotgun (WGS) entry which is preliminary data.</text>
</comment>
<accession>X1R2R1</accession>
<feature type="non-terminal residue" evidence="1">
    <location>
        <position position="1"/>
    </location>
</feature>
<dbReference type="AlphaFoldDB" id="X1R2R1"/>
<protein>
    <submittedName>
        <fullName evidence="1">Uncharacterized protein</fullName>
    </submittedName>
</protein>
<name>X1R2R1_9ZZZZ</name>
<proteinExistence type="predicted"/>
<reference evidence="1" key="1">
    <citation type="journal article" date="2014" name="Front. Microbiol.">
        <title>High frequency of phylogenetically diverse reductive dehalogenase-homologous genes in deep subseafloor sedimentary metagenomes.</title>
        <authorList>
            <person name="Kawai M."/>
            <person name="Futagami T."/>
            <person name="Toyoda A."/>
            <person name="Takaki Y."/>
            <person name="Nishi S."/>
            <person name="Hori S."/>
            <person name="Arai W."/>
            <person name="Tsubouchi T."/>
            <person name="Morono Y."/>
            <person name="Uchiyama I."/>
            <person name="Ito T."/>
            <person name="Fujiyama A."/>
            <person name="Inagaki F."/>
            <person name="Takami H."/>
        </authorList>
    </citation>
    <scope>NUCLEOTIDE SEQUENCE</scope>
    <source>
        <strain evidence="1">Expedition CK06-06</strain>
    </source>
</reference>
<gene>
    <name evidence="1" type="ORF">S12H4_24119</name>
</gene>
<dbReference type="EMBL" id="BARW01012998">
    <property type="protein sequence ID" value="GAI75012.1"/>
    <property type="molecule type" value="Genomic_DNA"/>
</dbReference>
<sequence>DDVERIEPLPDIDFNIRSGNTLVGYVNQEEIEKAKATQLDLSGAMKGIEERIENADRALQAFRDLQTRLSIPASELSLWANSSWWGKNNPPFRYGTLPNNWFISGERSVSSLAKPSKKRRTRNF</sequence>
<evidence type="ECO:0000313" key="1">
    <source>
        <dbReference type="EMBL" id="GAI75012.1"/>
    </source>
</evidence>